<dbReference type="InterPro" id="IPR046114">
    <property type="entry name" value="DUF6051"/>
</dbReference>
<keyword evidence="2" id="KW-1185">Reference proteome</keyword>
<gene>
    <name evidence="1" type="ORF">SAMN05444274_10280</name>
</gene>
<evidence type="ECO:0000313" key="2">
    <source>
        <dbReference type="Proteomes" id="UP000184164"/>
    </source>
</evidence>
<dbReference type="AlphaFoldDB" id="A0A1M4VF32"/>
<dbReference type="EMBL" id="FQUM01000002">
    <property type="protein sequence ID" value="SHE67559.1"/>
    <property type="molecule type" value="Genomic_DNA"/>
</dbReference>
<reference evidence="1 2" key="1">
    <citation type="submission" date="2016-11" db="EMBL/GenBank/DDBJ databases">
        <authorList>
            <person name="Jaros S."/>
            <person name="Januszkiewicz K."/>
            <person name="Wedrychowicz H."/>
        </authorList>
    </citation>
    <scope>NUCLEOTIDE SEQUENCE [LARGE SCALE GENOMIC DNA]</scope>
    <source>
        <strain evidence="1 2">DSM 26910</strain>
    </source>
</reference>
<dbReference type="Proteomes" id="UP000184164">
    <property type="component" value="Unassembled WGS sequence"/>
</dbReference>
<sequence>MNYSYQYQLLNELFSKNEEACIIPDSQITIHNLEFNSIFYQQYSITGNADVNFRQEDAGIQENWNFTYPVFAYGKEKNDKAIVLLHGLNERNWSKYLTWAYYLAETTRRTVILFPLAFHMNRGKKDWSNPRSMTQLVHKRKDNYNDVVQLTFANAALSSRLTEDPNRFFRAGLQCSHDLVRLLEQIKSGDYPLLAKNAQVNFMGYSIGAFLTQIFFMANPRDLVQNSKAALFCGGTTFNHMLGTSRLIMDNLAYKNLNEYYLQHFGDTEIPGYENLSKTPLHKVIQSFKAMIPLPDFRKLKERALSKLAGKVTTIGLLKDQVMPAKSIAETLADQKGKLKLALRVEDFPYTYSHENPFPILKNGESKLVDQNFNRIFSQLAFALK</sequence>
<evidence type="ECO:0008006" key="3">
    <source>
        <dbReference type="Google" id="ProtNLM"/>
    </source>
</evidence>
<dbReference type="Pfam" id="PF19519">
    <property type="entry name" value="DUF6051"/>
    <property type="match status" value="1"/>
</dbReference>
<dbReference type="RefSeq" id="WP_072999060.1">
    <property type="nucleotide sequence ID" value="NZ_FQUM01000002.1"/>
</dbReference>
<organism evidence="1 2">
    <name type="scientific">Mariniphaga anaerophila</name>
    <dbReference type="NCBI Taxonomy" id="1484053"/>
    <lineage>
        <taxon>Bacteria</taxon>
        <taxon>Pseudomonadati</taxon>
        <taxon>Bacteroidota</taxon>
        <taxon>Bacteroidia</taxon>
        <taxon>Marinilabiliales</taxon>
        <taxon>Prolixibacteraceae</taxon>
        <taxon>Mariniphaga</taxon>
    </lineage>
</organism>
<proteinExistence type="predicted"/>
<dbReference type="SUPFAM" id="SSF53474">
    <property type="entry name" value="alpha/beta-Hydrolases"/>
    <property type="match status" value="1"/>
</dbReference>
<accession>A0A1M4VF32</accession>
<dbReference type="InterPro" id="IPR029058">
    <property type="entry name" value="AB_hydrolase_fold"/>
</dbReference>
<dbReference type="STRING" id="1484053.SAMN05444274_10280"/>
<dbReference type="OrthoDB" id="5521540at2"/>
<name>A0A1M4VF32_9BACT</name>
<evidence type="ECO:0000313" key="1">
    <source>
        <dbReference type="EMBL" id="SHE67559.1"/>
    </source>
</evidence>
<dbReference type="Gene3D" id="3.40.50.1820">
    <property type="entry name" value="alpha/beta hydrolase"/>
    <property type="match status" value="1"/>
</dbReference>
<protein>
    <recommendedName>
        <fullName evidence="3">Alpha/beta hydrolase</fullName>
    </recommendedName>
</protein>